<comment type="caution">
    <text evidence="1">The sequence shown here is derived from an EMBL/GenBank/DDBJ whole genome shotgun (WGS) entry which is preliminary data.</text>
</comment>
<accession>A0A9X5IQP9</accession>
<evidence type="ECO:0000313" key="2">
    <source>
        <dbReference type="Proteomes" id="UP000774283"/>
    </source>
</evidence>
<gene>
    <name evidence="1" type="ORF">HF995_02565</name>
</gene>
<dbReference type="AlphaFoldDB" id="A0A9X5IQP9"/>
<reference evidence="1 2" key="1">
    <citation type="submission" date="2020-04" db="EMBL/GenBank/DDBJ databases">
        <title>MicrobeNet Type strains.</title>
        <authorList>
            <person name="Nicholson A.C."/>
        </authorList>
    </citation>
    <scope>NUCLEOTIDE SEQUENCE [LARGE SCALE GENOMIC DNA]</scope>
    <source>
        <strain evidence="1 2">ATCC BAA-789</strain>
    </source>
</reference>
<proteinExistence type="predicted"/>
<sequence>MAEDDDLISELLEWLVPPDLKVRPAAEQIARGTALLYRLKEAIAADPDALVRQANRRQVSPDLPQLIGEVVIAAAWAEDAGGTFLQATSGDWDKRAPGYDDTSSRLVRALRKKAPDELVDRLETALEFRHFVVHGIWVDGSFVKHPWTGDPYDFVSMKRRYRTDAPAKDSRAFMKSALKWLAQEFWEIEDELEKLHYKILFERDGGGNADQ</sequence>
<organism evidence="1 2">
    <name type="scientific">Sanguibacter hominis ATCC BAA-789</name>
    <dbReference type="NCBI Taxonomy" id="1312740"/>
    <lineage>
        <taxon>Bacteria</taxon>
        <taxon>Bacillati</taxon>
        <taxon>Actinomycetota</taxon>
        <taxon>Actinomycetes</taxon>
        <taxon>Micrococcales</taxon>
        <taxon>Sanguibacteraceae</taxon>
        <taxon>Sanguibacter</taxon>
    </lineage>
</organism>
<protein>
    <submittedName>
        <fullName evidence="1">Uncharacterized protein</fullName>
    </submittedName>
</protein>
<name>A0A9X5IQP9_9MICO</name>
<dbReference type="RefSeq" id="WP_168446236.1">
    <property type="nucleotide sequence ID" value="NZ_JAAXOW010000001.1"/>
</dbReference>
<dbReference type="Proteomes" id="UP000774283">
    <property type="component" value="Unassembled WGS sequence"/>
</dbReference>
<dbReference type="EMBL" id="JAAXOW010000001">
    <property type="protein sequence ID" value="NKX92164.1"/>
    <property type="molecule type" value="Genomic_DNA"/>
</dbReference>
<evidence type="ECO:0000313" key="1">
    <source>
        <dbReference type="EMBL" id="NKX92164.1"/>
    </source>
</evidence>
<keyword evidence="2" id="KW-1185">Reference proteome</keyword>